<dbReference type="PANTHER" id="PTHR42718:SF46">
    <property type="entry name" value="BLR6921 PROTEIN"/>
    <property type="match status" value="1"/>
</dbReference>
<dbReference type="RefSeq" id="WP_133108499.1">
    <property type="nucleotide sequence ID" value="NZ_SMNA01000007.1"/>
</dbReference>
<feature type="transmembrane region" description="Helical" evidence="8">
    <location>
        <begin position="361"/>
        <end position="380"/>
    </location>
</feature>
<dbReference type="CDD" id="cd17321">
    <property type="entry name" value="MFS_MMR_MDR_like"/>
    <property type="match status" value="1"/>
</dbReference>
<sequence>MSQGTSAATPALSAVRTGVICLALLLEGMSSSSINVQIHAMATDLGLGGAEVPIAVGAFLLAYAGCLPVAGRVADVWSRREVFRLGVALFGAGCLVCALAQGPGLIVAGRFVQGAGAALSAPAALALITAGLGEGPARNRAVAIYGAMGAAGFSLGLVLPGFVVAQVGWRWSFVLLVPIVAAVLAVTARLHTNLPSGGRLDVRGALGLTGVLMLVMHALGGIGSTGAGTLAIELGLAGALVAWLIRRGGVGDYPTAVLASAPIRAACLGLAGVYAAVLSSMLALSLGLQGQGDLDAFALGLLILPQPVAFTLTAGLGSRLVSRLGPARVMAAGALVLAASLGYLVVVGAQQPWTATMLPAMAGVGIALGLAFPAASIAVVDAAAEGDRGTASSLLTTAQNVGGALGVSALTALALLPSTESEGGSAAEAAVLAEGEPVVGTALVAGIAMLAVAFVLAGAALVRPAWVARAGGMHGRRAHGRRMHGRRPLARRALASGRRGAAPPPASADVVGTRVARLGPTGDWVAEPTGAPAPTTRAGGRR</sequence>
<feature type="transmembrane region" description="Helical" evidence="8">
    <location>
        <begin position="296"/>
        <end position="317"/>
    </location>
</feature>
<dbReference type="Gene3D" id="1.20.1250.20">
    <property type="entry name" value="MFS general substrate transporter like domains"/>
    <property type="match status" value="1"/>
</dbReference>
<dbReference type="InterPro" id="IPR011701">
    <property type="entry name" value="MFS"/>
</dbReference>
<feature type="transmembrane region" description="Helical" evidence="8">
    <location>
        <begin position="107"/>
        <end position="130"/>
    </location>
</feature>
<evidence type="ECO:0000256" key="3">
    <source>
        <dbReference type="ARBA" id="ARBA00022475"/>
    </source>
</evidence>
<accession>A0ABY2E0I3</accession>
<keyword evidence="6 8" id="KW-0472">Membrane</keyword>
<dbReference type="PANTHER" id="PTHR42718">
    <property type="entry name" value="MAJOR FACILITATOR SUPERFAMILY MULTIDRUG TRANSPORTER MFSC"/>
    <property type="match status" value="1"/>
</dbReference>
<dbReference type="PROSITE" id="PS50850">
    <property type="entry name" value="MFS"/>
    <property type="match status" value="1"/>
</dbReference>
<evidence type="ECO:0000313" key="10">
    <source>
        <dbReference type="EMBL" id="TDE91466.1"/>
    </source>
</evidence>
<feature type="transmembrane region" description="Helical" evidence="8">
    <location>
        <begin position="142"/>
        <end position="163"/>
    </location>
</feature>
<keyword evidence="4 8" id="KW-0812">Transmembrane</keyword>
<feature type="region of interest" description="Disordered" evidence="7">
    <location>
        <begin position="520"/>
        <end position="542"/>
    </location>
</feature>
<keyword evidence="3" id="KW-1003">Cell membrane</keyword>
<feature type="transmembrane region" description="Helical" evidence="8">
    <location>
        <begin position="226"/>
        <end position="245"/>
    </location>
</feature>
<name>A0ABY2E0I3_9MICO</name>
<feature type="transmembrane region" description="Helical" evidence="8">
    <location>
        <begin position="401"/>
        <end position="418"/>
    </location>
</feature>
<dbReference type="InterPro" id="IPR036259">
    <property type="entry name" value="MFS_trans_sf"/>
</dbReference>
<evidence type="ECO:0000256" key="7">
    <source>
        <dbReference type="SAM" id="MobiDB-lite"/>
    </source>
</evidence>
<evidence type="ECO:0000256" key="5">
    <source>
        <dbReference type="ARBA" id="ARBA00022989"/>
    </source>
</evidence>
<feature type="transmembrane region" description="Helical" evidence="8">
    <location>
        <begin position="265"/>
        <end position="284"/>
    </location>
</feature>
<proteinExistence type="predicted"/>
<feature type="transmembrane region" description="Helical" evidence="8">
    <location>
        <begin position="329"/>
        <end position="349"/>
    </location>
</feature>
<evidence type="ECO:0000256" key="6">
    <source>
        <dbReference type="ARBA" id="ARBA00023136"/>
    </source>
</evidence>
<dbReference type="EMBL" id="SMNA01000007">
    <property type="protein sequence ID" value="TDE91466.1"/>
    <property type="molecule type" value="Genomic_DNA"/>
</dbReference>
<comment type="subcellular location">
    <subcellularLocation>
        <location evidence="1">Cell membrane</location>
        <topology evidence="1">Multi-pass membrane protein</topology>
    </subcellularLocation>
</comment>
<dbReference type="Pfam" id="PF07690">
    <property type="entry name" value="MFS_1"/>
    <property type="match status" value="1"/>
</dbReference>
<dbReference type="SUPFAM" id="SSF103473">
    <property type="entry name" value="MFS general substrate transporter"/>
    <property type="match status" value="1"/>
</dbReference>
<keyword evidence="5 8" id="KW-1133">Transmembrane helix</keyword>
<feature type="transmembrane region" description="Helical" evidence="8">
    <location>
        <begin position="200"/>
        <end position="220"/>
    </location>
</feature>
<evidence type="ECO:0000259" key="9">
    <source>
        <dbReference type="PROSITE" id="PS50850"/>
    </source>
</evidence>
<keyword evidence="11" id="KW-1185">Reference proteome</keyword>
<gene>
    <name evidence="10" type="ORF">EXU48_14990</name>
</gene>
<dbReference type="Gene3D" id="1.20.1720.10">
    <property type="entry name" value="Multidrug resistance protein D"/>
    <property type="match status" value="1"/>
</dbReference>
<evidence type="ECO:0000256" key="4">
    <source>
        <dbReference type="ARBA" id="ARBA00022692"/>
    </source>
</evidence>
<protein>
    <submittedName>
        <fullName evidence="10">MFS transporter</fullName>
    </submittedName>
</protein>
<organism evidence="10 11">
    <name type="scientific">Occultella glacieicola</name>
    <dbReference type="NCBI Taxonomy" id="2518684"/>
    <lineage>
        <taxon>Bacteria</taxon>
        <taxon>Bacillati</taxon>
        <taxon>Actinomycetota</taxon>
        <taxon>Actinomycetes</taxon>
        <taxon>Micrococcales</taxon>
        <taxon>Ruaniaceae</taxon>
        <taxon>Occultella</taxon>
    </lineage>
</organism>
<reference evidence="10 11" key="1">
    <citation type="submission" date="2019-03" db="EMBL/GenBank/DDBJ databases">
        <title>Genomic features of bacteria from cold environments.</title>
        <authorList>
            <person name="Shen L."/>
        </authorList>
    </citation>
    <scope>NUCLEOTIDE SEQUENCE [LARGE SCALE GENOMIC DNA]</scope>
    <source>
        <strain evidence="11">T3246-1</strain>
    </source>
</reference>
<evidence type="ECO:0000256" key="8">
    <source>
        <dbReference type="SAM" id="Phobius"/>
    </source>
</evidence>
<comment type="caution">
    <text evidence="10">The sequence shown here is derived from an EMBL/GenBank/DDBJ whole genome shotgun (WGS) entry which is preliminary data.</text>
</comment>
<dbReference type="Proteomes" id="UP000504882">
    <property type="component" value="Unassembled WGS sequence"/>
</dbReference>
<feature type="transmembrane region" description="Helical" evidence="8">
    <location>
        <begin position="169"/>
        <end position="188"/>
    </location>
</feature>
<keyword evidence="2" id="KW-0813">Transport</keyword>
<evidence type="ECO:0000256" key="2">
    <source>
        <dbReference type="ARBA" id="ARBA00022448"/>
    </source>
</evidence>
<evidence type="ECO:0000313" key="11">
    <source>
        <dbReference type="Proteomes" id="UP000504882"/>
    </source>
</evidence>
<feature type="domain" description="Major facilitator superfamily (MFS) profile" evidence="9">
    <location>
        <begin position="16"/>
        <end position="463"/>
    </location>
</feature>
<feature type="transmembrane region" description="Helical" evidence="8">
    <location>
        <begin position="52"/>
        <end position="70"/>
    </location>
</feature>
<dbReference type="InterPro" id="IPR020846">
    <property type="entry name" value="MFS_dom"/>
</dbReference>
<evidence type="ECO:0000256" key="1">
    <source>
        <dbReference type="ARBA" id="ARBA00004651"/>
    </source>
</evidence>
<feature type="transmembrane region" description="Helical" evidence="8">
    <location>
        <begin position="82"/>
        <end position="101"/>
    </location>
</feature>
<feature type="transmembrane region" description="Helical" evidence="8">
    <location>
        <begin position="438"/>
        <end position="462"/>
    </location>
</feature>